<proteinExistence type="predicted"/>
<dbReference type="AlphaFoldDB" id="A0A450YVK8"/>
<accession>A0A450YVK8</accession>
<feature type="transmembrane region" description="Helical" evidence="1">
    <location>
        <begin position="28"/>
        <end position="48"/>
    </location>
</feature>
<protein>
    <submittedName>
        <fullName evidence="2">Uncharacterized protein</fullName>
    </submittedName>
</protein>
<organism evidence="2">
    <name type="scientific">Candidatus Kentrum sp. TC</name>
    <dbReference type="NCBI Taxonomy" id="2126339"/>
    <lineage>
        <taxon>Bacteria</taxon>
        <taxon>Pseudomonadati</taxon>
        <taxon>Pseudomonadota</taxon>
        <taxon>Gammaproteobacteria</taxon>
        <taxon>Candidatus Kentrum</taxon>
    </lineage>
</organism>
<name>A0A450YVK8_9GAMM</name>
<feature type="transmembrane region" description="Helical" evidence="1">
    <location>
        <begin position="111"/>
        <end position="133"/>
    </location>
</feature>
<feature type="transmembrane region" description="Helical" evidence="1">
    <location>
        <begin position="162"/>
        <end position="181"/>
    </location>
</feature>
<reference evidence="2" key="1">
    <citation type="submission" date="2019-02" db="EMBL/GenBank/DDBJ databases">
        <authorList>
            <person name="Gruber-Vodicka R. H."/>
            <person name="Seah K. B. B."/>
        </authorList>
    </citation>
    <scope>NUCLEOTIDE SEQUENCE</scope>
    <source>
        <strain evidence="2">BECK_BZ125</strain>
    </source>
</reference>
<sequence>MERMVEKETKKSPGDSFWDKFQSGNGPFFILLLSAFVTLAIFWSSLYLSIETSGDAVVECTKCIQGALGKEMPQLASVTGLKPGDRAIVLSEDCLDNCNANPERQFWSSELAAWLAGMLISLSVVASLCVIWLKWRETIRTWEKTRTDGTKDGLGNKHLPNMTSLLVHVIPFGILNFALLFELEDVAQGEMNGMIAISGIMILFLLAQLAAHVIDQVKIAEEQAGKIAEQAGKINAQAKKMDSAASRFKESTDKFQVAAEGAEVIGPLLSLDKLLNQQDRSPVFAASSLLKEGGRLALAAKEAGMEPFTGMLVADMLTAFFSEAKADMASDIKEHNIPDSAKMKNLNIVGKNIFDDVTKKEFFAKGHAYFASNLTTYTKFLSDALDTLVAQSQSGNNLEGRVPFIITTTNHLSTHFFGAPAFSGDKEIERRIHFGTLRYYAAMKKLAENKGRVFRLTLVRDDGSERKEIYSFSKDWPLFTDQLRKWEETWRCRIHENGHPCLTFGGSDLSEEQSQELSGIKLHLEIDNEYREENLKEGWLLVTKADTRNGERVADDKGNVIEFAKGDERFILIRKRFEDELNGAYPNDSKPVIELYREHLHPEERGMTWIGKCSKDYFDDPFLKRNDTVFLGTYSKNIAADLDENPESIWDKELEDANKSPFEIYAAATTNISPESKTMFVTICYSRDAITKLWEQIRKAAQGIESERLFKKKPEVKA</sequence>
<gene>
    <name evidence="2" type="ORF">BECKTC1821E_GA0114239_10518</name>
</gene>
<evidence type="ECO:0000256" key="1">
    <source>
        <dbReference type="SAM" id="Phobius"/>
    </source>
</evidence>
<feature type="transmembrane region" description="Helical" evidence="1">
    <location>
        <begin position="193"/>
        <end position="214"/>
    </location>
</feature>
<keyword evidence="1" id="KW-1133">Transmembrane helix</keyword>
<keyword evidence="1" id="KW-0812">Transmembrane</keyword>
<dbReference type="EMBL" id="CAADFT010000051">
    <property type="protein sequence ID" value="VFK45564.1"/>
    <property type="molecule type" value="Genomic_DNA"/>
</dbReference>
<keyword evidence="1" id="KW-0472">Membrane</keyword>
<evidence type="ECO:0000313" key="2">
    <source>
        <dbReference type="EMBL" id="VFK45564.1"/>
    </source>
</evidence>